<feature type="signal peptide" evidence="1">
    <location>
        <begin position="1"/>
        <end position="20"/>
    </location>
</feature>
<evidence type="ECO:0000256" key="1">
    <source>
        <dbReference type="SAM" id="SignalP"/>
    </source>
</evidence>
<name>A0A653ACC6_9BACT</name>
<evidence type="ECO:0008006" key="3">
    <source>
        <dbReference type="Google" id="ProtNLM"/>
    </source>
</evidence>
<dbReference type="Gene3D" id="2.60.40.1120">
    <property type="entry name" value="Carboxypeptidase-like, regulatory domain"/>
    <property type="match status" value="1"/>
</dbReference>
<dbReference type="AlphaFoldDB" id="A0A653ACC6"/>
<evidence type="ECO:0000313" key="2">
    <source>
        <dbReference type="EMBL" id="VBB45710.1"/>
    </source>
</evidence>
<sequence length="120" mass="13173">MKKLFSTFLIVLIYSSLAFATNDNTGNKSKETTANNIVNVSENVNISGTIVDLKSNETLAGATILVDGKKYYSDLDGNFNLSSLALGKHHIAVEMISYKNAEMEIDAQKDTNIKIQLLQQ</sequence>
<dbReference type="EMBL" id="UPXZ01000025">
    <property type="protein sequence ID" value="VBB45710.1"/>
    <property type="molecule type" value="Genomic_DNA"/>
</dbReference>
<dbReference type="InterPro" id="IPR008969">
    <property type="entry name" value="CarboxyPept-like_regulatory"/>
</dbReference>
<dbReference type="Pfam" id="PF13715">
    <property type="entry name" value="CarbopepD_reg_2"/>
    <property type="match status" value="1"/>
</dbReference>
<protein>
    <recommendedName>
        <fullName evidence="3">TonB-dependent receptor</fullName>
    </recommendedName>
</protein>
<feature type="chain" id="PRO_5024789010" description="TonB-dependent receptor" evidence="1">
    <location>
        <begin position="21"/>
        <end position="120"/>
    </location>
</feature>
<accession>A0A653ACC6</accession>
<proteinExistence type="predicted"/>
<gene>
    <name evidence="2" type="ORF">TRIP_D310105</name>
</gene>
<keyword evidence="1" id="KW-0732">Signal</keyword>
<organism evidence="2">
    <name type="scientific">uncultured Paludibacter sp</name>
    <dbReference type="NCBI Taxonomy" id="497635"/>
    <lineage>
        <taxon>Bacteria</taxon>
        <taxon>Pseudomonadati</taxon>
        <taxon>Bacteroidota</taxon>
        <taxon>Bacteroidia</taxon>
        <taxon>Bacteroidales</taxon>
        <taxon>Paludibacteraceae</taxon>
        <taxon>Paludibacter</taxon>
        <taxon>environmental samples</taxon>
    </lineage>
</organism>
<dbReference type="SUPFAM" id="SSF49464">
    <property type="entry name" value="Carboxypeptidase regulatory domain-like"/>
    <property type="match status" value="1"/>
</dbReference>
<reference evidence="2" key="1">
    <citation type="submission" date="2018-07" db="EMBL/GenBank/DDBJ databases">
        <authorList>
            <consortium name="Genoscope - CEA"/>
            <person name="William W."/>
        </authorList>
    </citation>
    <scope>NUCLEOTIDE SEQUENCE</scope>
    <source>
        <strain evidence="2">IK1</strain>
    </source>
</reference>